<keyword evidence="6" id="KW-1185">Reference proteome</keyword>
<evidence type="ECO:0000256" key="2">
    <source>
        <dbReference type="RuleBase" id="RU004021"/>
    </source>
</evidence>
<dbReference type="InterPro" id="IPR049939">
    <property type="entry name" value="NifE-like"/>
</dbReference>
<name>A0A1L8CZR8_9THEO</name>
<dbReference type="SMR" id="A0A1L8CZR8"/>
<dbReference type="CDD" id="cd01967">
    <property type="entry name" value="Nitrogenase_MoFe_alpha_like"/>
    <property type="match status" value="1"/>
</dbReference>
<keyword evidence="1 2" id="KW-0535">Nitrogen fixation</keyword>
<dbReference type="PROSITE" id="PS00699">
    <property type="entry name" value="NITROGENASE_1_1"/>
    <property type="match status" value="1"/>
</dbReference>
<reference evidence="6" key="1">
    <citation type="submission" date="2016-12" db="EMBL/GenBank/DDBJ databases">
        <title>Draft Genome Sequences od Carboxydothermus pertinax and islandicus, Hydrogenogenic Carboxydotrophic Bacteria.</title>
        <authorList>
            <person name="Fukuyama Y."/>
            <person name="Ohmae K."/>
            <person name="Yoneda Y."/>
            <person name="Yoshida T."/>
            <person name="Sako Y."/>
        </authorList>
    </citation>
    <scope>NUCLEOTIDE SEQUENCE [LARGE SCALE GENOMIC DNA]</scope>
    <source>
        <strain evidence="6">SET</strain>
    </source>
</reference>
<evidence type="ECO:0000259" key="4">
    <source>
        <dbReference type="Pfam" id="PF02579"/>
    </source>
</evidence>
<evidence type="ECO:0000256" key="1">
    <source>
        <dbReference type="ARBA" id="ARBA00023231"/>
    </source>
</evidence>
<dbReference type="SUPFAM" id="SSF53146">
    <property type="entry name" value="Nitrogenase accessory factor-like"/>
    <property type="match status" value="1"/>
</dbReference>
<evidence type="ECO:0000313" key="5">
    <source>
        <dbReference type="EMBL" id="GAV24361.1"/>
    </source>
</evidence>
<organism evidence="5 6">
    <name type="scientific">Carboxydothermus islandicus</name>
    <dbReference type="NCBI Taxonomy" id="661089"/>
    <lineage>
        <taxon>Bacteria</taxon>
        <taxon>Bacillati</taxon>
        <taxon>Bacillota</taxon>
        <taxon>Clostridia</taxon>
        <taxon>Thermoanaerobacterales</taxon>
        <taxon>Thermoanaerobacteraceae</taxon>
        <taxon>Carboxydothermus</taxon>
    </lineage>
</organism>
<evidence type="ECO:0000259" key="3">
    <source>
        <dbReference type="Pfam" id="PF00148"/>
    </source>
</evidence>
<protein>
    <submittedName>
        <fullName evidence="5">Nitrogenase</fullName>
    </submittedName>
</protein>
<dbReference type="PANTHER" id="PTHR42956">
    <property type="entry name" value="NITROGENASE IRON-MOLYBDENUM COFACTOR BIOSYNTHESIS PROTEIN NIFE"/>
    <property type="match status" value="1"/>
</dbReference>
<dbReference type="PANTHER" id="PTHR42956:SF1">
    <property type="entry name" value="NITROGENASE IRON-MOLYBDENUM COFACTOR BIOSYNTHESIS PROTEIN NIFE"/>
    <property type="match status" value="1"/>
</dbReference>
<dbReference type="Pfam" id="PF02579">
    <property type="entry name" value="Nitro_FeMo-Co"/>
    <property type="match status" value="1"/>
</dbReference>
<dbReference type="InterPro" id="IPR003731">
    <property type="entry name" value="Di-Nase_FeMo-co_biosynth"/>
</dbReference>
<sequence length="553" mass="61229">MLAPIRDVIHLIHGPVGCAYYSETVRKKRYQVFSTALDETDIVFGAGQKLEIAIRESLNLRPGSSAVLVYTTCAAGLIGEDVQAICKRMSATLGLPVVPVNCPGFCGVSQGDGHDVAAVALLDHFIGREPVGSYLENHVNILGEFDVQGDLKEIEYLLQRLGLNLICVVSGRATVENMARAHRARLNIVHCGRTGRWLARKMEERFGIPWRKVSFFGLDETIAALQSIATFFNRSGENEWVEREAEATRRRAAPYLKRLAGKRVALFFGASRMSSMARAFKELGMEVVLCGSQFGCREDYVESRRCLGKGTLMIDDANQRELEEFLHHFRPDLLVGGTREKFMAHKIGIPFLVFPQETSPYAGFNGFVNLAREVATLIGAPVWRLMIPANLVEPPASEQGSTCGDSLAPENGFLLEEEIMMNPGNYAMKEMAHKVAVATRDGLMVDEHFGRADNFMIFTLQGNKVKKAESRTISCLTGHCAGDKHKDAIVKRLEQLADCRAVICLKAGQCVQEKARQKGILILEINDTVSNALKEFLQYYAEKGGYMNEGTNL</sequence>
<comment type="similarity">
    <text evidence="2">Belongs to the NifD/NifK/NifE/NifN family.</text>
</comment>
<dbReference type="Gene3D" id="3.40.50.1980">
    <property type="entry name" value="Nitrogenase molybdenum iron protein domain"/>
    <property type="match status" value="3"/>
</dbReference>
<dbReference type="Gene3D" id="3.30.420.130">
    <property type="entry name" value="Dinitrogenase iron-molybdenum cofactor biosynthesis domain"/>
    <property type="match status" value="1"/>
</dbReference>
<dbReference type="InterPro" id="IPR000318">
    <property type="entry name" value="Nase_comp1_CS"/>
</dbReference>
<dbReference type="InterPro" id="IPR036105">
    <property type="entry name" value="DiNase_FeMo-co_biosyn_sf"/>
</dbReference>
<dbReference type="Proteomes" id="UP000187338">
    <property type="component" value="Unassembled WGS sequence"/>
</dbReference>
<comment type="caution">
    <text evidence="5">The sequence shown here is derived from an EMBL/GenBank/DDBJ whole genome shotgun (WGS) entry which is preliminary data.</text>
</comment>
<feature type="domain" description="Nitrogenase/oxidoreductase component 1" evidence="3">
    <location>
        <begin position="2"/>
        <end position="378"/>
    </location>
</feature>
<dbReference type="GO" id="GO:0016163">
    <property type="term" value="F:nitrogenase activity"/>
    <property type="evidence" value="ECO:0007669"/>
    <property type="project" value="InterPro"/>
</dbReference>
<dbReference type="AlphaFoldDB" id="A0A1L8CZR8"/>
<evidence type="ECO:0000313" key="6">
    <source>
        <dbReference type="Proteomes" id="UP000187338"/>
    </source>
</evidence>
<dbReference type="SUPFAM" id="SSF53807">
    <property type="entry name" value="Helical backbone' metal receptor"/>
    <property type="match status" value="1"/>
</dbReference>
<proteinExistence type="inferred from homology"/>
<dbReference type="EMBL" id="BDJL01000005">
    <property type="protein sequence ID" value="GAV24361.1"/>
    <property type="molecule type" value="Genomic_DNA"/>
</dbReference>
<accession>A0A1L8CZR8</accession>
<dbReference type="Pfam" id="PF00148">
    <property type="entry name" value="Oxidored_nitro"/>
    <property type="match status" value="1"/>
</dbReference>
<gene>
    <name evidence="5" type="ORF">ciss_02940</name>
</gene>
<dbReference type="InterPro" id="IPR000510">
    <property type="entry name" value="Nase/OxRdtase_comp1"/>
</dbReference>
<dbReference type="STRING" id="661089.ciss_02940"/>
<feature type="domain" description="Dinitrogenase iron-molybdenum cofactor biosynthesis" evidence="4">
    <location>
        <begin position="442"/>
        <end position="537"/>
    </location>
</feature>